<dbReference type="Pfam" id="PF00881">
    <property type="entry name" value="Nitroreductase"/>
    <property type="match status" value="1"/>
</dbReference>
<dbReference type="PIRSF" id="PIRSF005426">
    <property type="entry name" value="Frp"/>
    <property type="match status" value="1"/>
</dbReference>
<protein>
    <submittedName>
        <fullName evidence="7">Nitroreductase</fullName>
    </submittedName>
</protein>
<proteinExistence type="inferred from homology"/>
<dbReference type="Gene3D" id="3.40.109.10">
    <property type="entry name" value="NADH Oxidase"/>
    <property type="match status" value="1"/>
</dbReference>
<sequence length="283" mass="29537">MTSATLSARLPDTGLATAPLAARYAGAEPRHALTNPVIDLILSRRSIRHYTAAPLPDGALEAIVAAAQSAASSSNLQAFSIVAVTDPARKARLNALAGDQSHIARAPVLLVWIADLGRLRAIATDNGQPGDGLDYLESVLIGVIDAALAAQSAAIAIESLGLGSCFIGALRNDPVAVAAELGLPAESFAVFGLTVGIPDPAVTTAVKPRLPQQAIVHREVYSSHQADAELSTYNERLRLFQAGQGMRSIDWTRQVADRVGTAAALKGRHRVGTALRRLGLKLA</sequence>
<reference evidence="7 8" key="1">
    <citation type="submission" date="2016-11" db="EMBL/GenBank/DDBJ databases">
        <authorList>
            <person name="Jaros S."/>
            <person name="Januszkiewicz K."/>
            <person name="Wedrychowicz H."/>
        </authorList>
    </citation>
    <scope>NUCLEOTIDE SEQUENCE [LARGE SCALE GENOMIC DNA]</scope>
    <source>
        <strain evidence="7 8">ATCC 23634</strain>
    </source>
</reference>
<dbReference type="PANTHER" id="PTHR43425">
    <property type="entry name" value="OXYGEN-INSENSITIVE NADPH NITROREDUCTASE"/>
    <property type="match status" value="1"/>
</dbReference>
<dbReference type="SUPFAM" id="SSF55469">
    <property type="entry name" value="FMN-dependent nitroreductase-like"/>
    <property type="match status" value="1"/>
</dbReference>
<dbReference type="PANTHER" id="PTHR43425:SF2">
    <property type="entry name" value="OXYGEN-INSENSITIVE NADPH NITROREDUCTASE"/>
    <property type="match status" value="1"/>
</dbReference>
<evidence type="ECO:0000256" key="5">
    <source>
        <dbReference type="PIRNR" id="PIRNR005426"/>
    </source>
</evidence>
<dbReference type="RefSeq" id="WP_072341404.1">
    <property type="nucleotide sequence ID" value="NZ_FPKU01000001.1"/>
</dbReference>
<evidence type="ECO:0000256" key="2">
    <source>
        <dbReference type="ARBA" id="ARBA00022630"/>
    </source>
</evidence>
<keyword evidence="5" id="KW-0521">NADP</keyword>
<accession>A0A1K2HTB4</accession>
<keyword evidence="4 5" id="KW-0560">Oxidoreductase</keyword>
<evidence type="ECO:0000259" key="6">
    <source>
        <dbReference type="Pfam" id="PF00881"/>
    </source>
</evidence>
<dbReference type="GO" id="GO:0016491">
    <property type="term" value="F:oxidoreductase activity"/>
    <property type="evidence" value="ECO:0007669"/>
    <property type="project" value="UniProtKB-UniRule"/>
</dbReference>
<dbReference type="Proteomes" id="UP000183447">
    <property type="component" value="Unassembled WGS sequence"/>
</dbReference>
<evidence type="ECO:0000256" key="3">
    <source>
        <dbReference type="ARBA" id="ARBA00022643"/>
    </source>
</evidence>
<evidence type="ECO:0000313" key="8">
    <source>
        <dbReference type="Proteomes" id="UP000183447"/>
    </source>
</evidence>
<dbReference type="InterPro" id="IPR016446">
    <property type="entry name" value="Flavin_OxRdtase_Frp"/>
</dbReference>
<keyword evidence="8" id="KW-1185">Reference proteome</keyword>
<dbReference type="EMBL" id="FPKU01000001">
    <property type="protein sequence ID" value="SFZ81422.1"/>
    <property type="molecule type" value="Genomic_DNA"/>
</dbReference>
<evidence type="ECO:0000256" key="4">
    <source>
        <dbReference type="ARBA" id="ARBA00023002"/>
    </source>
</evidence>
<dbReference type="STRING" id="665118.SAMN02983003_0490"/>
<dbReference type="AlphaFoldDB" id="A0A1K2HTB4"/>
<comment type="similarity">
    <text evidence="1 5">Belongs to the flavin oxidoreductase frp family.</text>
</comment>
<dbReference type="InterPro" id="IPR000415">
    <property type="entry name" value="Nitroreductase-like"/>
</dbReference>
<evidence type="ECO:0000313" key="7">
    <source>
        <dbReference type="EMBL" id="SFZ81422.1"/>
    </source>
</evidence>
<name>A0A1K2HTB4_9HYPH</name>
<dbReference type="OrthoDB" id="3181400at2"/>
<dbReference type="InterPro" id="IPR029479">
    <property type="entry name" value="Nitroreductase"/>
</dbReference>
<keyword evidence="2 5" id="KW-0285">Flavoprotein</keyword>
<organism evidence="7 8">
    <name type="scientific">Devosia enhydra</name>
    <dbReference type="NCBI Taxonomy" id="665118"/>
    <lineage>
        <taxon>Bacteria</taxon>
        <taxon>Pseudomonadati</taxon>
        <taxon>Pseudomonadota</taxon>
        <taxon>Alphaproteobacteria</taxon>
        <taxon>Hyphomicrobiales</taxon>
        <taxon>Devosiaceae</taxon>
        <taxon>Devosia</taxon>
    </lineage>
</organism>
<keyword evidence="3 5" id="KW-0288">FMN</keyword>
<gene>
    <name evidence="7" type="ORF">SAMN02983003_0490</name>
</gene>
<feature type="domain" description="Nitroreductase" evidence="6">
    <location>
        <begin position="41"/>
        <end position="102"/>
    </location>
</feature>
<evidence type="ECO:0000256" key="1">
    <source>
        <dbReference type="ARBA" id="ARBA00008366"/>
    </source>
</evidence>